<proteinExistence type="predicted"/>
<dbReference type="InterPro" id="IPR055383">
    <property type="entry name" value="FN3-1_GpJ"/>
</dbReference>
<dbReference type="InterPro" id="IPR036116">
    <property type="entry name" value="FN3_sf"/>
</dbReference>
<reference evidence="3" key="1">
    <citation type="journal article" date="2021" name="Proc. Natl. Acad. Sci. U.S.A.">
        <title>A Catalog of Tens of Thousands of Viruses from Human Metagenomes Reveals Hidden Associations with Chronic Diseases.</title>
        <authorList>
            <person name="Tisza M.J."/>
            <person name="Buck C.B."/>
        </authorList>
    </citation>
    <scope>NUCLEOTIDE SEQUENCE</scope>
    <source>
        <strain evidence="3">Ct0qt9</strain>
    </source>
</reference>
<dbReference type="PANTHER" id="PTHR36251:SF2">
    <property type="entry name" value="GIFSY-2 PROPHAGE HOST SPECIFICITY PROTEIN J, PHAGE LAMBDA"/>
    <property type="match status" value="1"/>
</dbReference>
<dbReference type="InterPro" id="IPR015406">
    <property type="entry name" value="GpJ_CSF"/>
</dbReference>
<dbReference type="InterPro" id="IPR003961">
    <property type="entry name" value="FN3_dom"/>
</dbReference>
<dbReference type="Pfam" id="PF24801">
    <property type="entry name" value="FNIII-A_GpJ"/>
    <property type="match status" value="1"/>
</dbReference>
<sequence>MGGKSQGSARTPHEAPDSLRSSQRLRAIGLISLGPIKGPANKWKSTYFDNTPIQNANGVDDNDESSFNFKNTEIAYTLGTQDQMPLQGFEMSEREVSVGAEIKNVTPVTRTVIDPDVTRLRITCGVSALFSQNENGDTEGTSVSLEILINGQSRTVKNISGKSSSRFYRSYIIDNLPPKPFTITVKRLTADSKSQRLQNGTHWVSYTEIIDTKLSYPNMALIGIKTDSRYNPNFPNVNLLLYGRLVKVPSTYNPETRTYAPGIWRGDWKEEWTDNPAWIFYDLVTNSLAGLGKRIGEYGLDKFQLYQIAKYCDELVDDGYGGKEPRMVSNLWITEQRDAYNVLSDMASVFRSIAVWNGTQFSAIQDRTSDPVCLYTQSNVVDGKFSRQFAAGKTIFTAVEVEYADERNFYQKAVEYVADDLMIARYGYNVKKITAYGCTSRGQAHRYGKWVLETSRLEQCTITFVVGRQGLLHLPGDIIEIADNDFSGKTLGGRVVAINGKKVTLDQPVEITGNSYLSYLNDEMQLVKIKIINIDNANKSVITLETNPVGLNVMDDWVLKTPQVSTQLYRALGITENDDGSYTITALQHEPQKEAIVDGSASFVPVVTTMHNGLTKVTNADVVYSADGIRLTWSVPTTDTILTYEVRLYRNGKVFKTYLNLKNPEISFEGLPDGSYTAEIRAKNPSGQLSDPVTRSFEINLNIPRFVTKSLLFAIELDWDLPKTFTPGFSTEIWRSNTNDISTAVKVATLPYPQSNYVINGVPLSTGYYFFLRGVDKQGNKGEFTEAVFGEADHNPDNLLNALEGKITKSQLGQELINSIKADINNAVGEEAKTRQTAVAGALAQIAAQAQSAGTAIKNLEKTDQAQAETIKTVTAKAESALSGITAVRQAQAESDKVNAQQINALTAKVGNAESTVSQVSNAVAGLDGKVSSMHTIKTQAIAGGRTAVAGIALGANQEESSVIVMADKFGIVANANDGNVKPVFSVANGQVGIRGDLVVAGSVTRDKLSSSGGGNLLYNPIFANGAYGWRDFNAKGGDWTSCPTTNAIERTYNKNDYHPKGEQTEAWRLITISGTQAQFNTLADRGSWVDVCRQFVNVVANKWYMLSVYVGGFNCAGTLVIEKYNADENQYQGVVANTPIVGHDNIYNKPADFIPAYTGEFAKGLGQNARRIWLKFKAPDTGKILILMRINRYAKNQTYADFYMARPMLEECSEHSTEPSPWQNAGVTQVHGGSIIADTIRGNHIQANQEIRAPRITGGVITGNTVNGATVNGGTVNGAVVSGGTVKGAIVEGGVIKGAKLEAVTGKFSGTLEVNQLVGGNLCEVAIITVYRTLSFYQVWINIAPSPVKRIFFIVNSHKTFTVEANKSHRFLYTNHEENPPEFFEFRDGRTAKICITAYAVSDTRTITQD</sequence>
<dbReference type="InterPro" id="IPR032876">
    <property type="entry name" value="J_dom"/>
</dbReference>
<dbReference type="Pfam" id="PF13550">
    <property type="entry name" value="Phage-tail_3"/>
    <property type="match status" value="1"/>
</dbReference>
<evidence type="ECO:0000259" key="2">
    <source>
        <dbReference type="PROSITE" id="PS50853"/>
    </source>
</evidence>
<evidence type="ECO:0000313" key="3">
    <source>
        <dbReference type="EMBL" id="DAE00061.1"/>
    </source>
</evidence>
<dbReference type="PANTHER" id="PTHR36251">
    <property type="entry name" value="FELS-1 PROPHAGE HOST SPECIFICITY PROTEIN-RELATED"/>
    <property type="match status" value="1"/>
</dbReference>
<dbReference type="Gene3D" id="2.60.40.10">
    <property type="entry name" value="Immunoglobulins"/>
    <property type="match status" value="1"/>
</dbReference>
<organism evidence="3">
    <name type="scientific">Siphoviridae sp. ct0qt9</name>
    <dbReference type="NCBI Taxonomy" id="2825298"/>
    <lineage>
        <taxon>Viruses</taxon>
        <taxon>Duplodnaviria</taxon>
        <taxon>Heunggongvirae</taxon>
        <taxon>Uroviricota</taxon>
        <taxon>Caudoviricetes</taxon>
    </lineage>
</organism>
<name>A0A8S5P067_9CAUD</name>
<dbReference type="InterPro" id="IPR053171">
    <property type="entry name" value="Viral_Tip_Attach_Protein"/>
</dbReference>
<dbReference type="InterPro" id="IPR055385">
    <property type="entry name" value="GpJ_HDII-ins2"/>
</dbReference>
<dbReference type="InterPro" id="IPR013783">
    <property type="entry name" value="Ig-like_fold"/>
</dbReference>
<dbReference type="PROSITE" id="PS50853">
    <property type="entry name" value="FN3"/>
    <property type="match status" value="1"/>
</dbReference>
<dbReference type="SUPFAM" id="SSF49265">
    <property type="entry name" value="Fibronectin type III"/>
    <property type="match status" value="1"/>
</dbReference>
<feature type="domain" description="Fibronectin type-III" evidence="2">
    <location>
        <begin position="613"/>
        <end position="704"/>
    </location>
</feature>
<feature type="region of interest" description="Disordered" evidence="1">
    <location>
        <begin position="1"/>
        <end position="22"/>
    </location>
</feature>
<dbReference type="EMBL" id="BK015298">
    <property type="protein sequence ID" value="DAE00061.1"/>
    <property type="molecule type" value="Genomic_DNA"/>
</dbReference>
<protein>
    <submittedName>
        <fullName evidence="3">Tail protein</fullName>
    </submittedName>
</protein>
<dbReference type="Pfam" id="PF09327">
    <property type="entry name" value="Phage_Tail_Tip"/>
    <property type="match status" value="1"/>
</dbReference>
<accession>A0A8S5P067</accession>
<dbReference type="Pfam" id="PF24421">
    <property type="entry name" value="Ig_J"/>
    <property type="match status" value="1"/>
</dbReference>
<evidence type="ECO:0000256" key="1">
    <source>
        <dbReference type="SAM" id="MobiDB-lite"/>
    </source>
</evidence>